<dbReference type="GO" id="GO:0070025">
    <property type="term" value="F:carbon monoxide binding"/>
    <property type="evidence" value="ECO:0007669"/>
    <property type="project" value="UniProtKB-ARBA"/>
</dbReference>
<accession>A0A7W7QCI8</accession>
<dbReference type="Gene3D" id="3.30.565.10">
    <property type="entry name" value="Histidine kinase-like ATPase, C-terminal domain"/>
    <property type="match status" value="1"/>
</dbReference>
<evidence type="ECO:0000256" key="1">
    <source>
        <dbReference type="ARBA" id="ARBA00001946"/>
    </source>
</evidence>
<dbReference type="InterPro" id="IPR003018">
    <property type="entry name" value="GAF"/>
</dbReference>
<evidence type="ECO:0000259" key="12">
    <source>
        <dbReference type="SMART" id="SM00387"/>
    </source>
</evidence>
<evidence type="ECO:0000256" key="10">
    <source>
        <dbReference type="ARBA" id="ARBA00023012"/>
    </source>
</evidence>
<comment type="cofactor">
    <cofactor evidence="1">
        <name>Mg(2+)</name>
        <dbReference type="ChEBI" id="CHEBI:18420"/>
    </cofactor>
</comment>
<dbReference type="SMART" id="SM00065">
    <property type="entry name" value="GAF"/>
    <property type="match status" value="2"/>
</dbReference>
<dbReference type="GO" id="GO:0005524">
    <property type="term" value="F:ATP binding"/>
    <property type="evidence" value="ECO:0007669"/>
    <property type="project" value="UniProtKB-ARBA"/>
</dbReference>
<keyword evidence="8" id="KW-0460">Magnesium</keyword>
<keyword evidence="6" id="KW-0479">Metal-binding</keyword>
<dbReference type="Gene3D" id="3.30.450.40">
    <property type="match status" value="2"/>
</dbReference>
<feature type="domain" description="GAF" evidence="11">
    <location>
        <begin position="58"/>
        <end position="204"/>
    </location>
</feature>
<dbReference type="Pfam" id="PF02518">
    <property type="entry name" value="HATPase_c"/>
    <property type="match status" value="1"/>
</dbReference>
<dbReference type="PANTHER" id="PTHR24421">
    <property type="entry name" value="NITRATE/NITRITE SENSOR PROTEIN NARX-RELATED"/>
    <property type="match status" value="1"/>
</dbReference>
<keyword evidence="5" id="KW-0808">Transferase</keyword>
<dbReference type="SMART" id="SM00387">
    <property type="entry name" value="HATPase_c"/>
    <property type="match status" value="1"/>
</dbReference>
<keyword evidence="7 13" id="KW-0418">Kinase</keyword>
<dbReference type="PANTHER" id="PTHR24421:SF56">
    <property type="entry name" value="OXYGEN SENSOR HISTIDINE KINASE RESPONSE REGULATOR DOST"/>
    <property type="match status" value="1"/>
</dbReference>
<evidence type="ECO:0000256" key="3">
    <source>
        <dbReference type="ARBA" id="ARBA00022490"/>
    </source>
</evidence>
<dbReference type="SUPFAM" id="SSF55874">
    <property type="entry name" value="ATPase domain of HSP90 chaperone/DNA topoisomerase II/histidine kinase"/>
    <property type="match status" value="1"/>
</dbReference>
<evidence type="ECO:0000256" key="2">
    <source>
        <dbReference type="ARBA" id="ARBA00001971"/>
    </source>
</evidence>
<dbReference type="EMBL" id="JACHJQ010000008">
    <property type="protein sequence ID" value="MBB4911047.1"/>
    <property type="molecule type" value="Genomic_DNA"/>
</dbReference>
<evidence type="ECO:0000256" key="6">
    <source>
        <dbReference type="ARBA" id="ARBA00022723"/>
    </source>
</evidence>
<evidence type="ECO:0000256" key="4">
    <source>
        <dbReference type="ARBA" id="ARBA00022553"/>
    </source>
</evidence>
<dbReference type="GO" id="GO:0000155">
    <property type="term" value="F:phosphorelay sensor kinase activity"/>
    <property type="evidence" value="ECO:0007669"/>
    <property type="project" value="InterPro"/>
</dbReference>
<evidence type="ECO:0000256" key="5">
    <source>
        <dbReference type="ARBA" id="ARBA00022679"/>
    </source>
</evidence>
<name>A0A7W7QCI8_9PSEU</name>
<dbReference type="InterPro" id="IPR036890">
    <property type="entry name" value="HATPase_C_sf"/>
</dbReference>
<dbReference type="GO" id="GO:0020037">
    <property type="term" value="F:heme binding"/>
    <property type="evidence" value="ECO:0007669"/>
    <property type="project" value="UniProtKB-ARBA"/>
</dbReference>
<dbReference type="GO" id="GO:0019825">
    <property type="term" value="F:oxygen binding"/>
    <property type="evidence" value="ECO:0007669"/>
    <property type="project" value="UniProtKB-ARBA"/>
</dbReference>
<dbReference type="Pfam" id="PF13492">
    <property type="entry name" value="GAF_3"/>
    <property type="match status" value="1"/>
</dbReference>
<evidence type="ECO:0000256" key="8">
    <source>
        <dbReference type="ARBA" id="ARBA00022842"/>
    </source>
</evidence>
<keyword evidence="10" id="KW-0902">Two-component regulatory system</keyword>
<dbReference type="Pfam" id="PF13185">
    <property type="entry name" value="GAF_2"/>
    <property type="match status" value="1"/>
</dbReference>
<dbReference type="Gene3D" id="1.20.5.1930">
    <property type="match status" value="1"/>
</dbReference>
<dbReference type="RefSeq" id="WP_184815042.1">
    <property type="nucleotide sequence ID" value="NZ_JACHJQ010000008.1"/>
</dbReference>
<gene>
    <name evidence="13" type="ORF">FHR82_007306</name>
</gene>
<dbReference type="GO" id="GO:0016020">
    <property type="term" value="C:membrane"/>
    <property type="evidence" value="ECO:0007669"/>
    <property type="project" value="InterPro"/>
</dbReference>
<dbReference type="AlphaFoldDB" id="A0A7W7QCI8"/>
<dbReference type="GO" id="GO:0070026">
    <property type="term" value="F:nitric oxide binding"/>
    <property type="evidence" value="ECO:0007669"/>
    <property type="project" value="UniProtKB-ARBA"/>
</dbReference>
<dbReference type="InterPro" id="IPR029016">
    <property type="entry name" value="GAF-like_dom_sf"/>
</dbReference>
<dbReference type="InterPro" id="IPR011712">
    <property type="entry name" value="Sig_transdc_His_kin_sub3_dim/P"/>
</dbReference>
<keyword evidence="4" id="KW-0597">Phosphoprotein</keyword>
<dbReference type="CDD" id="cd16917">
    <property type="entry name" value="HATPase_UhpB-NarQ-NarX-like"/>
    <property type="match status" value="1"/>
</dbReference>
<proteinExistence type="predicted"/>
<dbReference type="FunFam" id="3.30.450.40:FF:000052">
    <property type="entry name" value="Oxygen sensor histidine kinase response regulator DevS/DosS"/>
    <property type="match status" value="1"/>
</dbReference>
<keyword evidence="14" id="KW-1185">Reference proteome</keyword>
<dbReference type="InterPro" id="IPR003594">
    <property type="entry name" value="HATPase_dom"/>
</dbReference>
<dbReference type="SUPFAM" id="SSF55781">
    <property type="entry name" value="GAF domain-like"/>
    <property type="match status" value="2"/>
</dbReference>
<evidence type="ECO:0000313" key="14">
    <source>
        <dbReference type="Proteomes" id="UP000520767"/>
    </source>
</evidence>
<protein>
    <submittedName>
        <fullName evidence="13">Signal transduction histidine kinase</fullName>
    </submittedName>
</protein>
<evidence type="ECO:0000256" key="9">
    <source>
        <dbReference type="ARBA" id="ARBA00023004"/>
    </source>
</evidence>
<feature type="domain" description="Histidine kinase/HSP90-like ATPase" evidence="12">
    <location>
        <begin position="482"/>
        <end position="571"/>
    </location>
</feature>
<keyword evidence="3" id="KW-0963">Cytoplasm</keyword>
<sequence>MADPGARSKRSAVGASLAGLRLDELLIELQDRLAEIGKTRDRLQGLLDAVVAVGAGLELAGTLQRIVETAVELVDARYGALGVLGDEGLSEFVYVGIDPDTRARMGHLPEGKGLLGHLIEHPVPIRLPDLAEHPASVGFPSNHPPMRSFLGTPVRVRDEVFGNLYLTEKKGEIEFNDDDAVVLEALAAAAGVAVENARLFEQARLRERWQHASAEVNGLLLGGGSSAEALRLIAQRTCELSGSDTALILLADEEGETLTVEAGSGSRGEDVIGRRLSATTRGIAAVINDREPTVYADFALTLGPDADMFGDFGPADAVPFGSATGVSGVLLALRNKGDTQFGHDQLPMLASFAAQAALAIELADKQRQQRVLDLLADRDRIAGDLHDHVIQRLFAAGMSLQAIVGRITDGEARGRVSRVVGQLDETMREIRTSIFDLHTAGEESSTSLRRRMLDLVAEASANTDRSPAVRISGAVDTLVPPDVAEHALAALREGVSNAVRHARASDIVVTVEAGADLVIGVTDNGVGMPPDVARSGLLNLERRARECGGAVSVSPNQDGGTRLVWRVPLTPP</sequence>
<dbReference type="GO" id="GO:0000287">
    <property type="term" value="F:magnesium ion binding"/>
    <property type="evidence" value="ECO:0007669"/>
    <property type="project" value="UniProtKB-ARBA"/>
</dbReference>
<organism evidence="13 14">
    <name type="scientific">Actinophytocola algeriensis</name>
    <dbReference type="NCBI Taxonomy" id="1768010"/>
    <lineage>
        <taxon>Bacteria</taxon>
        <taxon>Bacillati</taxon>
        <taxon>Actinomycetota</taxon>
        <taxon>Actinomycetes</taxon>
        <taxon>Pseudonocardiales</taxon>
        <taxon>Pseudonocardiaceae</taxon>
    </lineage>
</organism>
<evidence type="ECO:0000313" key="13">
    <source>
        <dbReference type="EMBL" id="MBB4911047.1"/>
    </source>
</evidence>
<evidence type="ECO:0000259" key="11">
    <source>
        <dbReference type="SMART" id="SM00065"/>
    </source>
</evidence>
<reference evidence="13 14" key="1">
    <citation type="submission" date="2020-08" db="EMBL/GenBank/DDBJ databases">
        <title>Genomic Encyclopedia of Type Strains, Phase III (KMG-III): the genomes of soil and plant-associated and newly described type strains.</title>
        <authorList>
            <person name="Whitman W."/>
        </authorList>
    </citation>
    <scope>NUCLEOTIDE SEQUENCE [LARGE SCALE GENOMIC DNA]</scope>
    <source>
        <strain evidence="13 14">CECT 8960</strain>
    </source>
</reference>
<evidence type="ECO:0000256" key="7">
    <source>
        <dbReference type="ARBA" id="ARBA00022777"/>
    </source>
</evidence>
<dbReference type="GO" id="GO:0070483">
    <property type="term" value="P:detection of hypoxia"/>
    <property type="evidence" value="ECO:0007669"/>
    <property type="project" value="UniProtKB-ARBA"/>
</dbReference>
<dbReference type="Proteomes" id="UP000520767">
    <property type="component" value="Unassembled WGS sequence"/>
</dbReference>
<dbReference type="InterPro" id="IPR050482">
    <property type="entry name" value="Sensor_HK_TwoCompSys"/>
</dbReference>
<comment type="caution">
    <text evidence="13">The sequence shown here is derived from an EMBL/GenBank/DDBJ whole genome shotgun (WGS) entry which is preliminary data.</text>
</comment>
<comment type="cofactor">
    <cofactor evidence="2">
        <name>heme</name>
        <dbReference type="ChEBI" id="CHEBI:30413"/>
    </cofactor>
</comment>
<keyword evidence="9" id="KW-0408">Iron</keyword>
<dbReference type="Pfam" id="PF07730">
    <property type="entry name" value="HisKA_3"/>
    <property type="match status" value="1"/>
</dbReference>
<feature type="domain" description="GAF" evidence="11">
    <location>
        <begin position="225"/>
        <end position="370"/>
    </location>
</feature>
<dbReference type="GO" id="GO:0046983">
    <property type="term" value="F:protein dimerization activity"/>
    <property type="evidence" value="ECO:0007669"/>
    <property type="project" value="InterPro"/>
</dbReference>
<dbReference type="GO" id="GO:0019826">
    <property type="term" value="F:oxygen sensor activity"/>
    <property type="evidence" value="ECO:0007669"/>
    <property type="project" value="UniProtKB-ARBA"/>
</dbReference>